<evidence type="ECO:0000313" key="1">
    <source>
        <dbReference type="EMBL" id="STT78490.1"/>
    </source>
</evidence>
<dbReference type="EMBL" id="UGLH01000005">
    <property type="protein sequence ID" value="STT78490.1"/>
    <property type="molecule type" value="Genomic_DNA"/>
</dbReference>
<gene>
    <name evidence="1" type="ORF">NCTC5047_01269</name>
</gene>
<dbReference type="AlphaFoldDB" id="A0A377XA16"/>
<evidence type="ECO:0000313" key="2">
    <source>
        <dbReference type="Proteomes" id="UP000254340"/>
    </source>
</evidence>
<reference evidence="1 2" key="1">
    <citation type="submission" date="2018-06" db="EMBL/GenBank/DDBJ databases">
        <authorList>
            <consortium name="Pathogen Informatics"/>
            <person name="Doyle S."/>
        </authorList>
    </citation>
    <scope>NUCLEOTIDE SEQUENCE [LARGE SCALE GENOMIC DNA]</scope>
    <source>
        <strain evidence="1 2">NCTC5047</strain>
    </source>
</reference>
<proteinExistence type="predicted"/>
<accession>A0A377XA16</accession>
<protein>
    <submittedName>
        <fullName evidence="1">Oxidoreductase</fullName>
    </submittedName>
</protein>
<dbReference type="Proteomes" id="UP000254340">
    <property type="component" value="Unassembled WGS sequence"/>
</dbReference>
<organism evidence="1 2">
    <name type="scientific">Klebsiella pneumoniae</name>
    <dbReference type="NCBI Taxonomy" id="573"/>
    <lineage>
        <taxon>Bacteria</taxon>
        <taxon>Pseudomonadati</taxon>
        <taxon>Pseudomonadota</taxon>
        <taxon>Gammaproteobacteria</taxon>
        <taxon>Enterobacterales</taxon>
        <taxon>Enterobacteriaceae</taxon>
        <taxon>Klebsiella/Raoultella group</taxon>
        <taxon>Klebsiella</taxon>
        <taxon>Klebsiella pneumoniae complex</taxon>
    </lineage>
</organism>
<sequence length="73" mass="8238">MPYLSPNALADDRIGGGHPEGLFEAWANLYRRYAQAIDATDRDDRAFLQDFWYPDVEAGAARRLLGRAVRQIG</sequence>
<name>A0A377XA16_KLEPN</name>